<dbReference type="InterPro" id="IPR008354">
    <property type="entry name" value="Glc-Fru_OxRdtase_bac"/>
</dbReference>
<dbReference type="EMBL" id="NJBN01000002">
    <property type="protein sequence ID" value="TKJ41852.1"/>
    <property type="molecule type" value="Genomic_DNA"/>
</dbReference>
<dbReference type="Gene3D" id="3.30.360.10">
    <property type="entry name" value="Dihydrodipicolinate Reductase, domain 2"/>
    <property type="match status" value="1"/>
</dbReference>
<evidence type="ECO:0008006" key="5">
    <source>
        <dbReference type="Google" id="ProtNLM"/>
    </source>
</evidence>
<dbReference type="GO" id="GO:0000166">
    <property type="term" value="F:nucleotide binding"/>
    <property type="evidence" value="ECO:0007669"/>
    <property type="project" value="InterPro"/>
</dbReference>
<dbReference type="InterPro" id="IPR055170">
    <property type="entry name" value="GFO_IDH_MocA-like_dom"/>
</dbReference>
<dbReference type="InterPro" id="IPR052515">
    <property type="entry name" value="Gfo/Idh/MocA_Oxidoreductase"/>
</dbReference>
<dbReference type="AlphaFoldDB" id="A0A532V402"/>
<dbReference type="Proteomes" id="UP000319619">
    <property type="component" value="Unassembled WGS sequence"/>
</dbReference>
<dbReference type="SUPFAM" id="SSF51735">
    <property type="entry name" value="NAD(P)-binding Rossmann-fold domains"/>
    <property type="match status" value="1"/>
</dbReference>
<dbReference type="PANTHER" id="PTHR43249">
    <property type="entry name" value="UDP-N-ACETYL-2-AMINO-2-DEOXY-D-GLUCURONATE OXIDASE"/>
    <property type="match status" value="1"/>
</dbReference>
<dbReference type="Pfam" id="PF01408">
    <property type="entry name" value="GFO_IDH_MocA"/>
    <property type="match status" value="1"/>
</dbReference>
<dbReference type="InterPro" id="IPR000683">
    <property type="entry name" value="Gfo/Idh/MocA-like_OxRdtase_N"/>
</dbReference>
<feature type="domain" description="GFO/IDH/MocA-like oxidoreductase" evidence="2">
    <location>
        <begin position="140"/>
        <end position="257"/>
    </location>
</feature>
<dbReference type="InterPro" id="IPR036291">
    <property type="entry name" value="NAD(P)-bd_dom_sf"/>
</dbReference>
<evidence type="ECO:0000259" key="1">
    <source>
        <dbReference type="Pfam" id="PF01408"/>
    </source>
</evidence>
<feature type="domain" description="Gfo/Idh/MocA-like oxidoreductase N-terminal" evidence="1">
    <location>
        <begin position="12"/>
        <end position="131"/>
    </location>
</feature>
<dbReference type="Pfam" id="PF22725">
    <property type="entry name" value="GFO_IDH_MocA_C3"/>
    <property type="match status" value="1"/>
</dbReference>
<dbReference type="PRINTS" id="PR01775">
    <property type="entry name" value="GLFROXRDTASE"/>
</dbReference>
<sequence>MIAKSDSSNVIGFGLVGFGRFCQNRLIPAFRQTNNARISAIWKRSKSEAEAEAQKYGIPAGYGDLSDLLKHPGVDAVYVTSANNMHEAHVIAAAKAGKHVLCEKPLSITAESCLRIVESCNKANVKLMVAHNLRYSEAILEIKRISSSGQLGEVVSGSTVFTYDGSKSPRSWLYDPHLAGGGAMIDIGVHCLDTLRFLLGEIVEVQSMLDPPKSQNRIEESTQVNLRFASGALGSILCSYKSPYYSRLEIQGSAGRALVEPFTLPEKDVLVKVERNGSYEGIPLNTGNSYSRMIEAFSASIQEDNPAPIPGEEGLINQTIIDQVYSDQDIGKFSK</sequence>
<evidence type="ECO:0000259" key="2">
    <source>
        <dbReference type="Pfam" id="PF22725"/>
    </source>
</evidence>
<dbReference type="PANTHER" id="PTHR43249:SF1">
    <property type="entry name" value="D-GLUCOSIDE 3-DEHYDROGENASE"/>
    <property type="match status" value="1"/>
</dbReference>
<reference evidence="3 4" key="1">
    <citation type="submission" date="2017-06" db="EMBL/GenBank/DDBJ databases">
        <title>Novel microbial phyla capable of carbon fixation and sulfur reduction in deep-sea sediments.</title>
        <authorList>
            <person name="Huang J."/>
            <person name="Baker B."/>
            <person name="Wang Y."/>
        </authorList>
    </citation>
    <scope>NUCLEOTIDE SEQUENCE [LARGE SCALE GENOMIC DNA]</scope>
    <source>
        <strain evidence="3">B3_LCP</strain>
    </source>
</reference>
<gene>
    <name evidence="3" type="ORF">CEE37_04600</name>
</gene>
<evidence type="ECO:0000313" key="4">
    <source>
        <dbReference type="Proteomes" id="UP000319619"/>
    </source>
</evidence>
<evidence type="ECO:0000313" key="3">
    <source>
        <dbReference type="EMBL" id="TKJ41852.1"/>
    </source>
</evidence>
<protein>
    <recommendedName>
        <fullName evidence="5">Dehydrogenase</fullName>
    </recommendedName>
</protein>
<dbReference type="Gene3D" id="3.40.50.720">
    <property type="entry name" value="NAD(P)-binding Rossmann-like Domain"/>
    <property type="match status" value="1"/>
</dbReference>
<dbReference type="SUPFAM" id="SSF55347">
    <property type="entry name" value="Glyceraldehyde-3-phosphate dehydrogenase-like, C-terminal domain"/>
    <property type="match status" value="1"/>
</dbReference>
<organism evidence="3 4">
    <name type="scientific">candidate division LCP-89 bacterium B3_LCP</name>
    <dbReference type="NCBI Taxonomy" id="2012998"/>
    <lineage>
        <taxon>Bacteria</taxon>
        <taxon>Pseudomonadati</taxon>
        <taxon>Bacteria division LCP-89</taxon>
    </lineage>
</organism>
<accession>A0A532V402</accession>
<comment type="caution">
    <text evidence="3">The sequence shown here is derived from an EMBL/GenBank/DDBJ whole genome shotgun (WGS) entry which is preliminary data.</text>
</comment>
<proteinExistence type="predicted"/>
<name>A0A532V402_UNCL8</name>